<keyword evidence="2" id="KW-1185">Reference proteome</keyword>
<protein>
    <submittedName>
        <fullName evidence="1">Uncharacterized protein</fullName>
    </submittedName>
</protein>
<proteinExistence type="predicted"/>
<reference evidence="1" key="1">
    <citation type="journal article" date="2019" name="bioRxiv">
        <title>The Genome of the Zebra Mussel, Dreissena polymorpha: A Resource for Invasive Species Research.</title>
        <authorList>
            <person name="McCartney M.A."/>
            <person name="Auch B."/>
            <person name="Kono T."/>
            <person name="Mallez S."/>
            <person name="Zhang Y."/>
            <person name="Obille A."/>
            <person name="Becker A."/>
            <person name="Abrahante J.E."/>
            <person name="Garbe J."/>
            <person name="Badalamenti J.P."/>
            <person name="Herman A."/>
            <person name="Mangelson H."/>
            <person name="Liachko I."/>
            <person name="Sullivan S."/>
            <person name="Sone E.D."/>
            <person name="Koren S."/>
            <person name="Silverstein K.A.T."/>
            <person name="Beckman K.B."/>
            <person name="Gohl D.M."/>
        </authorList>
    </citation>
    <scope>NUCLEOTIDE SEQUENCE</scope>
    <source>
        <strain evidence="1">Duluth1</strain>
        <tissue evidence="1">Whole animal</tissue>
    </source>
</reference>
<accession>A0A9D4JW94</accession>
<name>A0A9D4JW94_DREPO</name>
<evidence type="ECO:0000313" key="1">
    <source>
        <dbReference type="EMBL" id="KAH3825274.1"/>
    </source>
</evidence>
<organism evidence="1 2">
    <name type="scientific">Dreissena polymorpha</name>
    <name type="common">Zebra mussel</name>
    <name type="synonym">Mytilus polymorpha</name>
    <dbReference type="NCBI Taxonomy" id="45954"/>
    <lineage>
        <taxon>Eukaryota</taxon>
        <taxon>Metazoa</taxon>
        <taxon>Spiralia</taxon>
        <taxon>Lophotrochozoa</taxon>
        <taxon>Mollusca</taxon>
        <taxon>Bivalvia</taxon>
        <taxon>Autobranchia</taxon>
        <taxon>Heteroconchia</taxon>
        <taxon>Euheterodonta</taxon>
        <taxon>Imparidentia</taxon>
        <taxon>Neoheterodontei</taxon>
        <taxon>Myida</taxon>
        <taxon>Dreissenoidea</taxon>
        <taxon>Dreissenidae</taxon>
        <taxon>Dreissena</taxon>
    </lineage>
</organism>
<reference evidence="1" key="2">
    <citation type="submission" date="2020-11" db="EMBL/GenBank/DDBJ databases">
        <authorList>
            <person name="McCartney M.A."/>
            <person name="Auch B."/>
            <person name="Kono T."/>
            <person name="Mallez S."/>
            <person name="Becker A."/>
            <person name="Gohl D.M."/>
            <person name="Silverstein K.A.T."/>
            <person name="Koren S."/>
            <person name="Bechman K.B."/>
            <person name="Herman A."/>
            <person name="Abrahante J.E."/>
            <person name="Garbe J."/>
        </authorList>
    </citation>
    <scope>NUCLEOTIDE SEQUENCE</scope>
    <source>
        <strain evidence="1">Duluth1</strain>
        <tissue evidence="1">Whole animal</tissue>
    </source>
</reference>
<dbReference type="Proteomes" id="UP000828390">
    <property type="component" value="Unassembled WGS sequence"/>
</dbReference>
<sequence length="214" mass="24935">MRIYDNDEAMCEFLTYNPHSPLHSTHMLVHRLHAGDGVLVKNTSVSQSMAKMVRVFGFFLYAHGITYVEDQPLRNKLFIIVWTSLCTTEHSAYYKPAFEDQPVYNSVNHCKQCQLRNKLFIIVLTMSWKPCELRNSLCIIVLTMPVEVHPLTIGQPFYYSVNHIIVDQALRNSLLEDQHDQPVYYSVNHCNKFEDQPVYYNVNHCKPFQFQASA</sequence>
<comment type="caution">
    <text evidence="1">The sequence shown here is derived from an EMBL/GenBank/DDBJ whole genome shotgun (WGS) entry which is preliminary data.</text>
</comment>
<gene>
    <name evidence="1" type="ORF">DPMN_127148</name>
</gene>
<evidence type="ECO:0000313" key="2">
    <source>
        <dbReference type="Proteomes" id="UP000828390"/>
    </source>
</evidence>
<dbReference type="AlphaFoldDB" id="A0A9D4JW94"/>
<dbReference type="EMBL" id="JAIWYP010000005">
    <property type="protein sequence ID" value="KAH3825274.1"/>
    <property type="molecule type" value="Genomic_DNA"/>
</dbReference>